<dbReference type="GO" id="GO:0015074">
    <property type="term" value="P:DNA integration"/>
    <property type="evidence" value="ECO:0007669"/>
    <property type="project" value="InterPro"/>
</dbReference>
<gene>
    <name evidence="6" type="ORF">LCGC14_2665730</name>
</gene>
<feature type="domain" description="Tyr recombinase" evidence="4">
    <location>
        <begin position="163"/>
        <end position="339"/>
    </location>
</feature>
<reference evidence="6" key="1">
    <citation type="journal article" date="2015" name="Nature">
        <title>Complex archaea that bridge the gap between prokaryotes and eukaryotes.</title>
        <authorList>
            <person name="Spang A."/>
            <person name="Saw J.H."/>
            <person name="Jorgensen S.L."/>
            <person name="Zaremba-Niedzwiedzka K."/>
            <person name="Martijn J."/>
            <person name="Lind A.E."/>
            <person name="van Eijk R."/>
            <person name="Schleper C."/>
            <person name="Guy L."/>
            <person name="Ettema T.J."/>
        </authorList>
    </citation>
    <scope>NUCLEOTIDE SEQUENCE</scope>
</reference>
<dbReference type="InterPro" id="IPR044068">
    <property type="entry name" value="CB"/>
</dbReference>
<organism evidence="6">
    <name type="scientific">marine sediment metagenome</name>
    <dbReference type="NCBI Taxonomy" id="412755"/>
    <lineage>
        <taxon>unclassified sequences</taxon>
        <taxon>metagenomes</taxon>
        <taxon>ecological metagenomes</taxon>
    </lineage>
</organism>
<sequence>RVTIDGKEFREALHTTSQRVAEKKARARIEELKGKADRGKTDWLFHAGFMSFYNDMEAVADAHEHGWSASTCERYRTSLRQIGLTLVDIFAERDEDIEEAGAWEIGLAEVTEFVALRKDAGVSVATINRDLTAFNHLMSHIKNKGWIEFNPVQLFEKRGMREKLPPIVLPTAPAIARLTERAPGTLTFLPDFLHETGGRITEMAMIKWSDLCGMEQPVEGNVTLTLNHTKGGKVRTITLRQQAIDLLLKIPRSNWSSYVFWNKTEDGYYKSAANLFWDYAQEVDFGARMHDLRHKFAIDRLKEGWSVYRVQRYIGHGSVKTTERYYFRYLSQEQQDIANADGNVGL</sequence>
<dbReference type="EMBL" id="LAZR01046607">
    <property type="protein sequence ID" value="KKK96141.1"/>
    <property type="molecule type" value="Genomic_DNA"/>
</dbReference>
<dbReference type="PROSITE" id="PS51900">
    <property type="entry name" value="CB"/>
    <property type="match status" value="1"/>
</dbReference>
<dbReference type="Pfam" id="PF00589">
    <property type="entry name" value="Phage_integrase"/>
    <property type="match status" value="1"/>
</dbReference>
<dbReference type="PANTHER" id="PTHR30349:SF64">
    <property type="entry name" value="PROPHAGE INTEGRASE INTD-RELATED"/>
    <property type="match status" value="1"/>
</dbReference>
<dbReference type="AlphaFoldDB" id="A0A0F9CHH2"/>
<dbReference type="InterPro" id="IPR013762">
    <property type="entry name" value="Integrase-like_cat_sf"/>
</dbReference>
<dbReference type="PANTHER" id="PTHR30349">
    <property type="entry name" value="PHAGE INTEGRASE-RELATED"/>
    <property type="match status" value="1"/>
</dbReference>
<evidence type="ECO:0000259" key="5">
    <source>
        <dbReference type="PROSITE" id="PS51900"/>
    </source>
</evidence>
<dbReference type="Gene3D" id="1.10.150.130">
    <property type="match status" value="1"/>
</dbReference>
<dbReference type="PROSITE" id="PS51898">
    <property type="entry name" value="TYR_RECOMBINASE"/>
    <property type="match status" value="1"/>
</dbReference>
<feature type="domain" description="Core-binding (CB)" evidence="5">
    <location>
        <begin position="54"/>
        <end position="142"/>
    </location>
</feature>
<dbReference type="InterPro" id="IPR002104">
    <property type="entry name" value="Integrase_catalytic"/>
</dbReference>
<dbReference type="SUPFAM" id="SSF56349">
    <property type="entry name" value="DNA breaking-rejoining enzymes"/>
    <property type="match status" value="1"/>
</dbReference>
<comment type="similarity">
    <text evidence="1">Belongs to the 'phage' integrase family.</text>
</comment>
<dbReference type="GO" id="GO:0003677">
    <property type="term" value="F:DNA binding"/>
    <property type="evidence" value="ECO:0007669"/>
    <property type="project" value="UniProtKB-KW"/>
</dbReference>
<proteinExistence type="inferred from homology"/>
<dbReference type="Gene3D" id="1.10.443.10">
    <property type="entry name" value="Intergrase catalytic core"/>
    <property type="match status" value="1"/>
</dbReference>
<comment type="caution">
    <text evidence="6">The sequence shown here is derived from an EMBL/GenBank/DDBJ whole genome shotgun (WGS) entry which is preliminary data.</text>
</comment>
<keyword evidence="2" id="KW-0238">DNA-binding</keyword>
<dbReference type="InterPro" id="IPR010998">
    <property type="entry name" value="Integrase_recombinase_N"/>
</dbReference>
<evidence type="ECO:0000256" key="2">
    <source>
        <dbReference type="ARBA" id="ARBA00023125"/>
    </source>
</evidence>
<evidence type="ECO:0000313" key="6">
    <source>
        <dbReference type="EMBL" id="KKK96141.1"/>
    </source>
</evidence>
<dbReference type="InterPro" id="IPR011010">
    <property type="entry name" value="DNA_brk_join_enz"/>
</dbReference>
<feature type="non-terminal residue" evidence="6">
    <location>
        <position position="1"/>
    </location>
</feature>
<evidence type="ECO:0008006" key="7">
    <source>
        <dbReference type="Google" id="ProtNLM"/>
    </source>
</evidence>
<evidence type="ECO:0000256" key="3">
    <source>
        <dbReference type="ARBA" id="ARBA00023172"/>
    </source>
</evidence>
<evidence type="ECO:0000256" key="1">
    <source>
        <dbReference type="ARBA" id="ARBA00008857"/>
    </source>
</evidence>
<accession>A0A0F9CHH2</accession>
<name>A0A0F9CHH2_9ZZZZ</name>
<dbReference type="CDD" id="cd00397">
    <property type="entry name" value="DNA_BRE_C"/>
    <property type="match status" value="1"/>
</dbReference>
<dbReference type="InterPro" id="IPR050090">
    <property type="entry name" value="Tyrosine_recombinase_XerCD"/>
</dbReference>
<keyword evidence="3" id="KW-0233">DNA recombination</keyword>
<evidence type="ECO:0000259" key="4">
    <source>
        <dbReference type="PROSITE" id="PS51898"/>
    </source>
</evidence>
<protein>
    <recommendedName>
        <fullName evidence="7">Tyr recombinase domain-containing protein</fullName>
    </recommendedName>
</protein>
<dbReference type="GO" id="GO:0006310">
    <property type="term" value="P:DNA recombination"/>
    <property type="evidence" value="ECO:0007669"/>
    <property type="project" value="UniProtKB-KW"/>
</dbReference>